<dbReference type="GO" id="GO:0016972">
    <property type="term" value="F:thiol oxidase activity"/>
    <property type="evidence" value="ECO:0007669"/>
    <property type="project" value="UniProtKB-EC"/>
</dbReference>
<dbReference type="EMBL" id="MK500580">
    <property type="protein sequence ID" value="QBK92685.1"/>
    <property type="molecule type" value="Genomic_DNA"/>
</dbReference>
<dbReference type="Gene3D" id="1.20.120.310">
    <property type="entry name" value="ERV/ALR sulfhydryl oxidase domain"/>
    <property type="match status" value="1"/>
</dbReference>
<accession>A0A481ZB54</accession>
<evidence type="ECO:0000256" key="6">
    <source>
        <dbReference type="ARBA" id="ARBA00048864"/>
    </source>
</evidence>
<keyword evidence="2 7" id="KW-0285">Flavoprotein</keyword>
<dbReference type="SUPFAM" id="SSF69000">
    <property type="entry name" value="FAD-dependent thiol oxidase"/>
    <property type="match status" value="1"/>
</dbReference>
<dbReference type="PROSITE" id="PS51324">
    <property type="entry name" value="ERV_ALR"/>
    <property type="match status" value="1"/>
</dbReference>
<sequence>MCDPISTDPKKFGCGVWFSIHMLARNCKKDSDEDNFISFMNMISQTIPCKRCREHCVRFMETHKMENFKGLIDNFGNRIGLFKWSVSIHNSVNLRLGKPLVNMSDAYMIYDADIMCQDKCGTD</sequence>
<dbReference type="EC" id="1.8.3.2" evidence="7"/>
<gene>
    <name evidence="9" type="ORF">LCPAC401_03230</name>
</gene>
<keyword evidence="3 7" id="KW-0274">FAD</keyword>
<evidence type="ECO:0000259" key="8">
    <source>
        <dbReference type="PROSITE" id="PS51324"/>
    </source>
</evidence>
<evidence type="ECO:0000256" key="5">
    <source>
        <dbReference type="ARBA" id="ARBA00023157"/>
    </source>
</evidence>
<evidence type="ECO:0000256" key="1">
    <source>
        <dbReference type="ARBA" id="ARBA00001974"/>
    </source>
</evidence>
<keyword evidence="5" id="KW-1015">Disulfide bond</keyword>
<organism evidence="9">
    <name type="scientific">Pithovirus LCPAC401</name>
    <dbReference type="NCBI Taxonomy" id="2506595"/>
    <lineage>
        <taxon>Viruses</taxon>
        <taxon>Pithoviruses</taxon>
    </lineage>
</organism>
<evidence type="ECO:0000313" key="9">
    <source>
        <dbReference type="EMBL" id="QBK92685.1"/>
    </source>
</evidence>
<dbReference type="InterPro" id="IPR017905">
    <property type="entry name" value="ERV/ALR_sulphydryl_oxidase"/>
</dbReference>
<reference evidence="9" key="1">
    <citation type="journal article" date="2019" name="MBio">
        <title>Virus Genomes from Deep Sea Sediments Expand the Ocean Megavirome and Support Independent Origins of Viral Gigantism.</title>
        <authorList>
            <person name="Backstrom D."/>
            <person name="Yutin N."/>
            <person name="Jorgensen S.L."/>
            <person name="Dharamshi J."/>
            <person name="Homa F."/>
            <person name="Zaremba-Niedwiedzka K."/>
            <person name="Spang A."/>
            <person name="Wolf Y.I."/>
            <person name="Koonin E.V."/>
            <person name="Ettema T.J."/>
        </authorList>
    </citation>
    <scope>NUCLEOTIDE SEQUENCE</scope>
</reference>
<dbReference type="Pfam" id="PF04777">
    <property type="entry name" value="Evr1_Alr"/>
    <property type="match status" value="1"/>
</dbReference>
<keyword evidence="4 7" id="KW-0560">Oxidoreductase</keyword>
<evidence type="ECO:0000256" key="4">
    <source>
        <dbReference type="ARBA" id="ARBA00023002"/>
    </source>
</evidence>
<comment type="catalytic activity">
    <reaction evidence="6 7">
        <text>2 R'C(R)SH + O2 = R'C(R)S-S(R)CR' + H2O2</text>
        <dbReference type="Rhea" id="RHEA:17357"/>
        <dbReference type="ChEBI" id="CHEBI:15379"/>
        <dbReference type="ChEBI" id="CHEBI:16240"/>
        <dbReference type="ChEBI" id="CHEBI:16520"/>
        <dbReference type="ChEBI" id="CHEBI:17412"/>
        <dbReference type="EC" id="1.8.3.2"/>
    </reaction>
</comment>
<proteinExistence type="predicted"/>
<dbReference type="InterPro" id="IPR036774">
    <property type="entry name" value="ERV/ALR_sulphydryl_oxid_sf"/>
</dbReference>
<evidence type="ECO:0000256" key="2">
    <source>
        <dbReference type="ARBA" id="ARBA00022630"/>
    </source>
</evidence>
<comment type="cofactor">
    <cofactor evidence="1 7">
        <name>FAD</name>
        <dbReference type="ChEBI" id="CHEBI:57692"/>
    </cofactor>
</comment>
<evidence type="ECO:0000256" key="7">
    <source>
        <dbReference type="RuleBase" id="RU371123"/>
    </source>
</evidence>
<feature type="domain" description="ERV/ALR sulfhydryl oxidase" evidence="8">
    <location>
        <begin position="5"/>
        <end position="110"/>
    </location>
</feature>
<name>A0A481ZB54_9VIRU</name>
<protein>
    <recommendedName>
        <fullName evidence="7">Sulfhydryl oxidase</fullName>
        <ecNumber evidence="7">1.8.3.2</ecNumber>
    </recommendedName>
</protein>
<evidence type="ECO:0000256" key="3">
    <source>
        <dbReference type="ARBA" id="ARBA00022827"/>
    </source>
</evidence>